<dbReference type="PANTHER" id="PTHR39425:SF1">
    <property type="entry name" value="CYTOCHROME C7-LIKE DOMAIN-CONTAINING PROTEIN"/>
    <property type="match status" value="1"/>
</dbReference>
<dbReference type="AlphaFoldDB" id="A0AAU7DQQ3"/>
<dbReference type="InterPro" id="IPR029467">
    <property type="entry name" value="Cyt_c7-like"/>
</dbReference>
<dbReference type="RefSeq" id="WP_348264957.1">
    <property type="nucleotide sequence ID" value="NZ_CP121196.1"/>
</dbReference>
<name>A0AAU7DQQ3_9BACT</name>
<keyword evidence="1" id="KW-0812">Transmembrane</keyword>
<dbReference type="Gene3D" id="3.90.10.10">
    <property type="entry name" value="Cytochrome C3"/>
    <property type="match status" value="2"/>
</dbReference>
<dbReference type="CDD" id="cd08168">
    <property type="entry name" value="Cytochrom_C3"/>
    <property type="match status" value="1"/>
</dbReference>
<gene>
    <name evidence="3" type="ORF">P8935_10565</name>
</gene>
<proteinExistence type="predicted"/>
<evidence type="ECO:0000259" key="2">
    <source>
        <dbReference type="Pfam" id="PF14522"/>
    </source>
</evidence>
<dbReference type="SUPFAM" id="SSF48695">
    <property type="entry name" value="Multiheme cytochromes"/>
    <property type="match status" value="1"/>
</dbReference>
<evidence type="ECO:0000313" key="3">
    <source>
        <dbReference type="EMBL" id="XBH19736.1"/>
    </source>
</evidence>
<feature type="transmembrane region" description="Helical" evidence="1">
    <location>
        <begin position="12"/>
        <end position="31"/>
    </location>
</feature>
<organism evidence="3">
    <name type="scientific">Telmatobacter sp. DSM 110680</name>
    <dbReference type="NCBI Taxonomy" id="3036704"/>
    <lineage>
        <taxon>Bacteria</taxon>
        <taxon>Pseudomonadati</taxon>
        <taxon>Acidobacteriota</taxon>
        <taxon>Terriglobia</taxon>
        <taxon>Terriglobales</taxon>
        <taxon>Acidobacteriaceae</taxon>
        <taxon>Telmatobacter</taxon>
    </lineage>
</organism>
<dbReference type="EMBL" id="CP121196">
    <property type="protein sequence ID" value="XBH19736.1"/>
    <property type="molecule type" value="Genomic_DNA"/>
</dbReference>
<sequence>MAQIFDRSSNALARASLVLTGLIVIALGVTLDQLQRSPWVTRQGQRPEQPVPFSHKHHVTGLGLQCQYCHTSVEKSSYAGIPPTKTCMNCHAQIWTNAALLQPVRDSWATGESLPWIKVHDLPDYVYFSHEIHVNKGLGCASCHGRVDQMPLMYAQNTLQMEWCLNCHRNPAKNLRPTSQLYNMAWESPASDRPVWCATSDVKEGTPTAQSVNCVTKDPSGEGPQVAALQMPGSPTTGKAGAAPVSEVPAALHYEKFTSQDQLGHFLLKQYHIRTPNELSSCEVCHR</sequence>
<dbReference type="InterPro" id="IPR036280">
    <property type="entry name" value="Multihaem_cyt_sf"/>
</dbReference>
<dbReference type="PANTHER" id="PTHR39425">
    <property type="entry name" value="LIPOPROTEIN CYTOCHROME C"/>
    <property type="match status" value="1"/>
</dbReference>
<dbReference type="Pfam" id="PF14522">
    <property type="entry name" value="Cytochrome_C7"/>
    <property type="match status" value="1"/>
</dbReference>
<accession>A0AAU7DQQ3</accession>
<keyword evidence="1" id="KW-0472">Membrane</keyword>
<evidence type="ECO:0000256" key="1">
    <source>
        <dbReference type="SAM" id="Phobius"/>
    </source>
</evidence>
<keyword evidence="1" id="KW-1133">Transmembrane helix</keyword>
<reference evidence="3" key="1">
    <citation type="submission" date="2023-03" db="EMBL/GenBank/DDBJ databases">
        <title>Edaphobacter sp.</title>
        <authorList>
            <person name="Huber K.J."/>
            <person name="Papendorf J."/>
            <person name="Pilke C."/>
            <person name="Bunk B."/>
            <person name="Sproeer C."/>
            <person name="Pester M."/>
        </authorList>
    </citation>
    <scope>NUCLEOTIDE SEQUENCE</scope>
    <source>
        <strain evidence="3">DSM 110680</strain>
    </source>
</reference>
<protein>
    <submittedName>
        <fullName evidence="3">Cytochrome c3 family protein</fullName>
    </submittedName>
</protein>
<feature type="domain" description="Cytochrome c7-like" evidence="2">
    <location>
        <begin position="126"/>
        <end position="172"/>
    </location>
</feature>